<reference evidence="3 4" key="1">
    <citation type="journal article" date="2014" name="PLoS Genet.">
        <title>Phylogenetically driven sequencing of extremely halophilic archaea reveals strategies for static and dynamic osmo-response.</title>
        <authorList>
            <person name="Becker E.A."/>
            <person name="Seitzer P.M."/>
            <person name="Tritt A."/>
            <person name="Larsen D."/>
            <person name="Krusor M."/>
            <person name="Yao A.I."/>
            <person name="Wu D."/>
            <person name="Madern D."/>
            <person name="Eisen J.A."/>
            <person name="Darling A.E."/>
            <person name="Facciotti M.T."/>
        </authorList>
    </citation>
    <scope>NUCLEOTIDE SEQUENCE [LARGE SCALE GENOMIC DNA]</scope>
    <source>
        <strain evidence="3 4">DSM 8989</strain>
    </source>
</reference>
<sequence length="233" mass="26109">MSGDRPGESTEEVDADLSEVSPERYDRQAEEFLNLEAALLTIDGVETVLSDATTTGVVIDAERISRPSVPSSYPVEIEAREALELTVSLGGDHQTTAYIEWPDRFTDEAPLVQLLASLDVHPSRFADLYGNEVPLEAIDSRYVLANQTPTVSTQNARSSRWVWGIAAGIGLWMVIWLLPEAVDVGGIALLAWMLLPVVTYFDLMYVRDVSEWTPSRWFWPVITAIWIRDRERV</sequence>
<accession>M0N950</accession>
<keyword evidence="2" id="KW-0472">Membrane</keyword>
<evidence type="ECO:0000256" key="2">
    <source>
        <dbReference type="SAM" id="Phobius"/>
    </source>
</evidence>
<keyword evidence="2" id="KW-1133">Transmembrane helix</keyword>
<comment type="caution">
    <text evidence="3">The sequence shown here is derived from an EMBL/GenBank/DDBJ whole genome shotgun (WGS) entry which is preliminary data.</text>
</comment>
<dbReference type="Proteomes" id="UP000011625">
    <property type="component" value="Unassembled WGS sequence"/>
</dbReference>
<keyword evidence="4" id="KW-1185">Reference proteome</keyword>
<evidence type="ECO:0000313" key="4">
    <source>
        <dbReference type="Proteomes" id="UP000011625"/>
    </source>
</evidence>
<protein>
    <submittedName>
        <fullName evidence="3">Uncharacterized protein</fullName>
    </submittedName>
</protein>
<feature type="transmembrane region" description="Helical" evidence="2">
    <location>
        <begin position="184"/>
        <end position="206"/>
    </location>
</feature>
<evidence type="ECO:0000313" key="3">
    <source>
        <dbReference type="EMBL" id="EMA54482.1"/>
    </source>
</evidence>
<organism evidence="3 4">
    <name type="scientific">Halococcus salifodinae DSM 8989</name>
    <dbReference type="NCBI Taxonomy" id="1227456"/>
    <lineage>
        <taxon>Archaea</taxon>
        <taxon>Methanobacteriati</taxon>
        <taxon>Methanobacteriota</taxon>
        <taxon>Stenosarchaea group</taxon>
        <taxon>Halobacteria</taxon>
        <taxon>Halobacteriales</taxon>
        <taxon>Halococcaceae</taxon>
        <taxon>Halococcus</taxon>
    </lineage>
</organism>
<feature type="region of interest" description="Disordered" evidence="1">
    <location>
        <begin position="1"/>
        <end position="22"/>
    </location>
</feature>
<name>M0N950_9EURY</name>
<dbReference type="AlphaFoldDB" id="M0N950"/>
<gene>
    <name evidence="3" type="ORF">C450_05465</name>
</gene>
<evidence type="ECO:0000256" key="1">
    <source>
        <dbReference type="SAM" id="MobiDB-lite"/>
    </source>
</evidence>
<keyword evidence="2" id="KW-0812">Transmembrane</keyword>
<dbReference type="EMBL" id="AOME01000027">
    <property type="protein sequence ID" value="EMA54482.1"/>
    <property type="molecule type" value="Genomic_DNA"/>
</dbReference>
<dbReference type="RefSeq" id="WP_005041038.1">
    <property type="nucleotide sequence ID" value="NZ_AOME01000027.1"/>
</dbReference>
<dbReference type="OrthoDB" id="275771at2157"/>
<feature type="transmembrane region" description="Helical" evidence="2">
    <location>
        <begin position="161"/>
        <end position="178"/>
    </location>
</feature>
<proteinExistence type="predicted"/>
<dbReference type="STRING" id="1227456.C450_05465"/>